<dbReference type="AlphaFoldDB" id="A0A2W2ALI6"/>
<dbReference type="GO" id="GO:0006508">
    <property type="term" value="P:proteolysis"/>
    <property type="evidence" value="ECO:0007669"/>
    <property type="project" value="UniProtKB-KW"/>
</dbReference>
<dbReference type="CDD" id="cd07025">
    <property type="entry name" value="Peptidase_S66"/>
    <property type="match status" value="1"/>
</dbReference>
<evidence type="ECO:0000259" key="8">
    <source>
        <dbReference type="Pfam" id="PF17676"/>
    </source>
</evidence>
<keyword evidence="10" id="KW-1185">Reference proteome</keyword>
<evidence type="ECO:0000256" key="6">
    <source>
        <dbReference type="PIRSR" id="PIRSR028757-1"/>
    </source>
</evidence>
<protein>
    <submittedName>
        <fullName evidence="9">LD-carboxypeptidase</fullName>
    </submittedName>
</protein>
<feature type="domain" description="LD-carboxypeptidase C-terminal" evidence="8">
    <location>
        <begin position="173"/>
        <end position="289"/>
    </location>
</feature>
<dbReference type="SUPFAM" id="SSF52317">
    <property type="entry name" value="Class I glutamine amidotransferase-like"/>
    <property type="match status" value="1"/>
</dbReference>
<sequence>MQQPPYLLPGSTIGITCPAGFVSNERVAYAITVLERWGYKVIKGATVGTEYHYFSGDDNARLRDLQSMLDNPEIDAIIMGRGGYGMSRIIDQIDFTKFKQHPKWICGFSDITVLHNHIHANLDIATLHSPMCGAFKPETENSDYILSFKKALIGDALDYAIPHSALNRIGKAEGILTGGNVAILAHLTGSVSEVNTDGKILFIEDIGEYLYNLDRMLLNLKRAGKFDKLKGLVIGSFTDMQDTERPFGETVEQILWDKVKEYDYPVLFNFPCGHQDVNYTLSLGLPHTLEVTKNGGRLTLQRNA</sequence>
<dbReference type="InterPro" id="IPR040449">
    <property type="entry name" value="Peptidase_S66_N"/>
</dbReference>
<evidence type="ECO:0000256" key="1">
    <source>
        <dbReference type="ARBA" id="ARBA00010233"/>
    </source>
</evidence>
<gene>
    <name evidence="9" type="ORF">DN068_09930</name>
</gene>
<dbReference type="InterPro" id="IPR027478">
    <property type="entry name" value="LdcA_N"/>
</dbReference>
<feature type="active site" description="Nucleophile" evidence="6">
    <location>
        <position position="109"/>
    </location>
</feature>
<dbReference type="PANTHER" id="PTHR30237:SF2">
    <property type="entry name" value="MUREIN TETRAPEPTIDE CARBOXYPEPTIDASE"/>
    <property type="match status" value="1"/>
</dbReference>
<dbReference type="Gene3D" id="3.50.30.60">
    <property type="entry name" value="LD-carboxypeptidase A C-terminal domain-like"/>
    <property type="match status" value="1"/>
</dbReference>
<dbReference type="InterPro" id="IPR029062">
    <property type="entry name" value="Class_I_gatase-like"/>
</dbReference>
<dbReference type="Pfam" id="PF17676">
    <property type="entry name" value="Peptidase_S66C"/>
    <property type="match status" value="1"/>
</dbReference>
<evidence type="ECO:0000256" key="2">
    <source>
        <dbReference type="ARBA" id="ARBA00022645"/>
    </source>
</evidence>
<feature type="domain" description="LD-carboxypeptidase N-terminal" evidence="7">
    <location>
        <begin position="13"/>
        <end position="128"/>
    </location>
</feature>
<evidence type="ECO:0000259" key="7">
    <source>
        <dbReference type="Pfam" id="PF02016"/>
    </source>
</evidence>
<evidence type="ECO:0000256" key="4">
    <source>
        <dbReference type="ARBA" id="ARBA00022801"/>
    </source>
</evidence>
<accession>A0A2W2ALI6</accession>
<dbReference type="EMBL" id="QKTW01000015">
    <property type="protein sequence ID" value="PZF73180.1"/>
    <property type="molecule type" value="Genomic_DNA"/>
</dbReference>
<dbReference type="PANTHER" id="PTHR30237">
    <property type="entry name" value="MURAMOYLTETRAPEPTIDE CARBOXYPEPTIDASE"/>
    <property type="match status" value="1"/>
</dbReference>
<keyword evidence="3" id="KW-0645">Protease</keyword>
<dbReference type="GO" id="GO:0008236">
    <property type="term" value="F:serine-type peptidase activity"/>
    <property type="evidence" value="ECO:0007669"/>
    <property type="project" value="UniProtKB-KW"/>
</dbReference>
<evidence type="ECO:0000256" key="3">
    <source>
        <dbReference type="ARBA" id="ARBA00022670"/>
    </source>
</evidence>
<dbReference type="InterPro" id="IPR027461">
    <property type="entry name" value="Carboxypeptidase_A_C_sf"/>
</dbReference>
<dbReference type="Pfam" id="PF02016">
    <property type="entry name" value="Peptidase_S66"/>
    <property type="match status" value="1"/>
</dbReference>
<dbReference type="Proteomes" id="UP000248745">
    <property type="component" value="Unassembled WGS sequence"/>
</dbReference>
<dbReference type="PIRSF" id="PIRSF028757">
    <property type="entry name" value="LD-carboxypeptidase"/>
    <property type="match status" value="1"/>
</dbReference>
<keyword evidence="4" id="KW-0378">Hydrolase</keyword>
<comment type="caution">
    <text evidence="9">The sequence shown here is derived from an EMBL/GenBank/DDBJ whole genome shotgun (WGS) entry which is preliminary data.</text>
</comment>
<keyword evidence="2 9" id="KW-0121">Carboxypeptidase</keyword>
<dbReference type="InterPro" id="IPR040921">
    <property type="entry name" value="Peptidase_S66C"/>
</dbReference>
<name>A0A2W2ALI6_9BACT</name>
<dbReference type="RefSeq" id="WP_110998757.1">
    <property type="nucleotide sequence ID" value="NZ_QKTW01000015.1"/>
</dbReference>
<feature type="active site" description="Charge relay system" evidence="6">
    <location>
        <position position="274"/>
    </location>
</feature>
<evidence type="ECO:0000313" key="10">
    <source>
        <dbReference type="Proteomes" id="UP000248745"/>
    </source>
</evidence>
<dbReference type="OrthoDB" id="9807329at2"/>
<feature type="active site" description="Charge relay system" evidence="6">
    <location>
        <position position="204"/>
    </location>
</feature>
<keyword evidence="5" id="KW-0720">Serine protease</keyword>
<organism evidence="9 10">
    <name type="scientific">Taibaiella soli</name>
    <dbReference type="NCBI Taxonomy" id="1649169"/>
    <lineage>
        <taxon>Bacteria</taxon>
        <taxon>Pseudomonadati</taxon>
        <taxon>Bacteroidota</taxon>
        <taxon>Chitinophagia</taxon>
        <taxon>Chitinophagales</taxon>
        <taxon>Chitinophagaceae</taxon>
        <taxon>Taibaiella</taxon>
    </lineage>
</organism>
<evidence type="ECO:0000313" key="9">
    <source>
        <dbReference type="EMBL" id="PZF73180.1"/>
    </source>
</evidence>
<reference evidence="9 10" key="1">
    <citation type="submission" date="2018-06" db="EMBL/GenBank/DDBJ databases">
        <title>Mucibacter soli gen. nov., sp. nov., a new member of the family Chitinophagaceae producing mucin.</title>
        <authorList>
            <person name="Kim M.-K."/>
            <person name="Park S."/>
            <person name="Kim T.-S."/>
            <person name="Joung Y."/>
            <person name="Han J.-H."/>
            <person name="Kim S.B."/>
        </authorList>
    </citation>
    <scope>NUCLEOTIDE SEQUENCE [LARGE SCALE GENOMIC DNA]</scope>
    <source>
        <strain evidence="9 10">R1-15</strain>
    </source>
</reference>
<proteinExistence type="inferred from homology"/>
<evidence type="ECO:0000256" key="5">
    <source>
        <dbReference type="ARBA" id="ARBA00022825"/>
    </source>
</evidence>
<dbReference type="Gene3D" id="3.40.50.10740">
    <property type="entry name" value="Class I glutamine amidotransferase-like"/>
    <property type="match status" value="1"/>
</dbReference>
<dbReference type="SUPFAM" id="SSF141986">
    <property type="entry name" value="LD-carboxypeptidase A C-terminal domain-like"/>
    <property type="match status" value="1"/>
</dbReference>
<comment type="similarity">
    <text evidence="1">Belongs to the peptidase S66 family.</text>
</comment>
<dbReference type="InterPro" id="IPR003507">
    <property type="entry name" value="S66_fam"/>
</dbReference>
<dbReference type="GO" id="GO:0004180">
    <property type="term" value="F:carboxypeptidase activity"/>
    <property type="evidence" value="ECO:0007669"/>
    <property type="project" value="UniProtKB-KW"/>
</dbReference>